<protein>
    <submittedName>
        <fullName evidence="2">Uncharacterized protein</fullName>
    </submittedName>
</protein>
<comment type="caution">
    <text evidence="2">The sequence shown here is derived from an EMBL/GenBank/DDBJ whole genome shotgun (WGS) entry which is preliminary data.</text>
</comment>
<name>A0A1F7ULB8_9BACT</name>
<keyword evidence="1" id="KW-0812">Transmembrane</keyword>
<dbReference type="STRING" id="1802397.A3J43_01375"/>
<dbReference type="AlphaFoldDB" id="A0A1F7ULB8"/>
<keyword evidence="1" id="KW-0472">Membrane</keyword>
<organism evidence="2 3">
    <name type="scientific">Candidatus Uhrbacteria bacterium RIFCSPHIGHO2_12_FULL_54_23</name>
    <dbReference type="NCBI Taxonomy" id="1802397"/>
    <lineage>
        <taxon>Bacteria</taxon>
        <taxon>Candidatus Uhriibacteriota</taxon>
    </lineage>
</organism>
<evidence type="ECO:0000313" key="2">
    <source>
        <dbReference type="EMBL" id="OGL79035.1"/>
    </source>
</evidence>
<feature type="transmembrane region" description="Helical" evidence="1">
    <location>
        <begin position="29"/>
        <end position="48"/>
    </location>
</feature>
<gene>
    <name evidence="2" type="ORF">A3J43_01375</name>
</gene>
<dbReference type="EMBL" id="MGEF01000019">
    <property type="protein sequence ID" value="OGL79035.1"/>
    <property type="molecule type" value="Genomic_DNA"/>
</dbReference>
<sequence>MLTLIDNEDSTRFLSRLSKWLKTKTTLDLTDWEICFYMVVIPFVVIFVERVTQWMGISGVDMSVTEKATVCIIWWTAGAVMQNTKASYYLQLISQKQLHHEREKTLRPIILRSGFIPSWDIIHYSVNEKNIIEGAPLTFQVFDHIATEIQGIIVQNGMRYALVFFSRISQMSDIRYYADKVWRGWVKPDTELYAFFESSKGIPVSEENQICLTYKDIEGNSFYTIENQNFIQRCHRGIPDSMAHMNT</sequence>
<evidence type="ECO:0000256" key="1">
    <source>
        <dbReference type="SAM" id="Phobius"/>
    </source>
</evidence>
<keyword evidence="1" id="KW-1133">Transmembrane helix</keyword>
<evidence type="ECO:0000313" key="3">
    <source>
        <dbReference type="Proteomes" id="UP000176604"/>
    </source>
</evidence>
<dbReference type="Proteomes" id="UP000176604">
    <property type="component" value="Unassembled WGS sequence"/>
</dbReference>
<accession>A0A1F7ULB8</accession>
<proteinExistence type="predicted"/>
<reference evidence="2 3" key="1">
    <citation type="journal article" date="2016" name="Nat. Commun.">
        <title>Thousands of microbial genomes shed light on interconnected biogeochemical processes in an aquifer system.</title>
        <authorList>
            <person name="Anantharaman K."/>
            <person name="Brown C.T."/>
            <person name="Hug L.A."/>
            <person name="Sharon I."/>
            <person name="Castelle C.J."/>
            <person name="Probst A.J."/>
            <person name="Thomas B.C."/>
            <person name="Singh A."/>
            <person name="Wilkins M.J."/>
            <person name="Karaoz U."/>
            <person name="Brodie E.L."/>
            <person name="Williams K.H."/>
            <person name="Hubbard S.S."/>
            <person name="Banfield J.F."/>
        </authorList>
    </citation>
    <scope>NUCLEOTIDE SEQUENCE [LARGE SCALE GENOMIC DNA]</scope>
</reference>